<protein>
    <submittedName>
        <fullName evidence="1">Uncharacterized protein</fullName>
    </submittedName>
</protein>
<reference evidence="1 2" key="1">
    <citation type="submission" date="2024-01" db="EMBL/GenBank/DDBJ databases">
        <title>Genome assemblies of Stephania.</title>
        <authorList>
            <person name="Yang L."/>
        </authorList>
    </citation>
    <scope>NUCLEOTIDE SEQUENCE [LARGE SCALE GENOMIC DNA]</scope>
    <source>
        <strain evidence="1">JXDWG</strain>
        <tissue evidence="1">Leaf</tissue>
    </source>
</reference>
<organism evidence="1 2">
    <name type="scientific">Stephania cephalantha</name>
    <dbReference type="NCBI Taxonomy" id="152367"/>
    <lineage>
        <taxon>Eukaryota</taxon>
        <taxon>Viridiplantae</taxon>
        <taxon>Streptophyta</taxon>
        <taxon>Embryophyta</taxon>
        <taxon>Tracheophyta</taxon>
        <taxon>Spermatophyta</taxon>
        <taxon>Magnoliopsida</taxon>
        <taxon>Ranunculales</taxon>
        <taxon>Menispermaceae</taxon>
        <taxon>Menispermoideae</taxon>
        <taxon>Cissampelideae</taxon>
        <taxon>Stephania</taxon>
    </lineage>
</organism>
<proteinExistence type="predicted"/>
<comment type="caution">
    <text evidence="1">The sequence shown here is derived from an EMBL/GenBank/DDBJ whole genome shotgun (WGS) entry which is preliminary data.</text>
</comment>
<accession>A0AAP0FB19</accession>
<name>A0AAP0FB19_9MAGN</name>
<evidence type="ECO:0000313" key="1">
    <source>
        <dbReference type="EMBL" id="KAK9105798.1"/>
    </source>
</evidence>
<dbReference type="PANTHER" id="PTHR14386:SF2">
    <property type="entry name" value="PROTEIN FAM204A"/>
    <property type="match status" value="1"/>
</dbReference>
<dbReference type="AlphaFoldDB" id="A0AAP0FB19"/>
<keyword evidence="2" id="KW-1185">Reference proteome</keyword>
<dbReference type="InterPro" id="IPR037690">
    <property type="entry name" value="FAM204A"/>
</dbReference>
<dbReference type="PANTHER" id="PTHR14386">
    <property type="entry name" value="PROTEIN FAM204A"/>
    <property type="match status" value="1"/>
</dbReference>
<sequence>MEEDERKEAAIARSAALQPEFISKSLKQEQIDKLKELHKKRLQIKAKTKIHKISQGSTLSLYIFIFSLVQRDSSYLMDISPGNISGTGKGHKKNIISDFVQSQDSNVILEESGKFASKGNAKEFPSLQLDKSNASLGTKKPQKLHWGYFSDLLDSLSIYYTHMVLNT</sequence>
<dbReference type="EMBL" id="JBBNAG010000009">
    <property type="protein sequence ID" value="KAK9105798.1"/>
    <property type="molecule type" value="Genomic_DNA"/>
</dbReference>
<dbReference type="Proteomes" id="UP001419268">
    <property type="component" value="Unassembled WGS sequence"/>
</dbReference>
<gene>
    <name evidence="1" type="ORF">Scep_022642</name>
</gene>
<evidence type="ECO:0000313" key="2">
    <source>
        <dbReference type="Proteomes" id="UP001419268"/>
    </source>
</evidence>